<proteinExistence type="predicted"/>
<feature type="compositionally biased region" description="Gly residues" evidence="1">
    <location>
        <begin position="56"/>
        <end position="66"/>
    </location>
</feature>
<dbReference type="RefSeq" id="WP_328737378.1">
    <property type="nucleotide sequence ID" value="NZ_CP108038.1"/>
</dbReference>
<feature type="transmembrane region" description="Helical" evidence="2">
    <location>
        <begin position="165"/>
        <end position="185"/>
    </location>
</feature>
<keyword evidence="2" id="KW-0472">Membrane</keyword>
<gene>
    <name evidence="3" type="ORF">OHT53_38085</name>
</gene>
<dbReference type="EMBL" id="CP108038">
    <property type="protein sequence ID" value="WUN91516.1"/>
    <property type="molecule type" value="Genomic_DNA"/>
</dbReference>
<reference evidence="3" key="1">
    <citation type="submission" date="2022-10" db="EMBL/GenBank/DDBJ databases">
        <title>The complete genomes of actinobacterial strains from the NBC collection.</title>
        <authorList>
            <person name="Joergensen T.S."/>
            <person name="Alvarez Arevalo M."/>
            <person name="Sterndorff E.B."/>
            <person name="Faurdal D."/>
            <person name="Vuksanovic O."/>
            <person name="Mourched A.-S."/>
            <person name="Charusanti P."/>
            <person name="Shaw S."/>
            <person name="Blin K."/>
            <person name="Weber T."/>
        </authorList>
    </citation>
    <scope>NUCLEOTIDE SEQUENCE</scope>
    <source>
        <strain evidence="3">NBC_00302</strain>
    </source>
</reference>
<dbReference type="GeneID" id="93766921"/>
<feature type="region of interest" description="Disordered" evidence="1">
    <location>
        <begin position="1"/>
        <end position="75"/>
    </location>
</feature>
<evidence type="ECO:0008006" key="5">
    <source>
        <dbReference type="Google" id="ProtNLM"/>
    </source>
</evidence>
<protein>
    <recommendedName>
        <fullName evidence="5">Integral membrane protein</fullName>
    </recommendedName>
</protein>
<keyword evidence="2" id="KW-1133">Transmembrane helix</keyword>
<feature type="transmembrane region" description="Helical" evidence="2">
    <location>
        <begin position="191"/>
        <end position="210"/>
    </location>
</feature>
<organism evidence="3 4">
    <name type="scientific">Streptomyces bobili</name>
    <dbReference type="NCBI Taxonomy" id="67280"/>
    <lineage>
        <taxon>Bacteria</taxon>
        <taxon>Bacillati</taxon>
        <taxon>Actinomycetota</taxon>
        <taxon>Actinomycetes</taxon>
        <taxon>Kitasatosporales</taxon>
        <taxon>Streptomycetaceae</taxon>
        <taxon>Streptomyces</taxon>
    </lineage>
</organism>
<evidence type="ECO:0000313" key="4">
    <source>
        <dbReference type="Proteomes" id="UP001432071"/>
    </source>
</evidence>
<dbReference type="Proteomes" id="UP001432071">
    <property type="component" value="Chromosome"/>
</dbReference>
<name>A0ABZ1R9K3_9ACTN</name>
<evidence type="ECO:0000256" key="1">
    <source>
        <dbReference type="SAM" id="MobiDB-lite"/>
    </source>
</evidence>
<evidence type="ECO:0000256" key="2">
    <source>
        <dbReference type="SAM" id="Phobius"/>
    </source>
</evidence>
<keyword evidence="2" id="KW-0812">Transmembrane</keyword>
<feature type="transmembrane region" description="Helical" evidence="2">
    <location>
        <begin position="138"/>
        <end position="158"/>
    </location>
</feature>
<feature type="transmembrane region" description="Helical" evidence="2">
    <location>
        <begin position="113"/>
        <end position="132"/>
    </location>
</feature>
<feature type="compositionally biased region" description="Gly residues" evidence="1">
    <location>
        <begin position="38"/>
        <end position="49"/>
    </location>
</feature>
<keyword evidence="4" id="KW-1185">Reference proteome</keyword>
<sequence>MSNAYPPAQPPPQNPYGQPAGPYTGQPAGQYGVQPAGQYGGDPTGQGGPYGPPAGMQGGAHGGMQGGAYPPPPGAPVPGAPAGPYGVPGAYGAYPYAPVPAPVMPGSVRAAQIVIWVLAGLMLLVVLLWGFGSSSEEAGRLIGANLMGWVLFGLSFRYPTAGNGVRIASIVLASLQIAMSLGGLSQGNGGGGFPLIGAIVVVILLNQGSATHWFQRPRTMGDPYGR</sequence>
<accession>A0ABZ1R9K3</accession>
<evidence type="ECO:0000313" key="3">
    <source>
        <dbReference type="EMBL" id="WUN91516.1"/>
    </source>
</evidence>